<organism evidence="6 7">
    <name type="scientific">Pelagicoccus enzymogenes</name>
    <dbReference type="NCBI Taxonomy" id="2773457"/>
    <lineage>
        <taxon>Bacteria</taxon>
        <taxon>Pseudomonadati</taxon>
        <taxon>Verrucomicrobiota</taxon>
        <taxon>Opitutia</taxon>
        <taxon>Puniceicoccales</taxon>
        <taxon>Pelagicoccaceae</taxon>
        <taxon>Pelagicoccus</taxon>
    </lineage>
</organism>
<gene>
    <name evidence="6" type="ORF">IEN85_20975</name>
</gene>
<evidence type="ECO:0000313" key="7">
    <source>
        <dbReference type="Proteomes" id="UP000622317"/>
    </source>
</evidence>
<evidence type="ECO:0000256" key="2">
    <source>
        <dbReference type="ARBA" id="ARBA00037999"/>
    </source>
</evidence>
<dbReference type="GO" id="GO:0008483">
    <property type="term" value="F:transaminase activity"/>
    <property type="evidence" value="ECO:0007669"/>
    <property type="project" value="UniProtKB-KW"/>
</dbReference>
<dbReference type="InterPro" id="IPR000653">
    <property type="entry name" value="DegT/StrS_aminotransferase"/>
</dbReference>
<accession>A0A927FE27</accession>
<keyword evidence="6" id="KW-0032">Aminotransferase</keyword>
<comment type="caution">
    <text evidence="6">The sequence shown here is derived from an EMBL/GenBank/DDBJ whole genome shotgun (WGS) entry which is preliminary data.</text>
</comment>
<evidence type="ECO:0000256" key="4">
    <source>
        <dbReference type="PIRSR" id="PIRSR000390-2"/>
    </source>
</evidence>
<evidence type="ECO:0000256" key="1">
    <source>
        <dbReference type="ARBA" id="ARBA00022898"/>
    </source>
</evidence>
<dbReference type="GO" id="GO:0030170">
    <property type="term" value="F:pyridoxal phosphate binding"/>
    <property type="evidence" value="ECO:0007669"/>
    <property type="project" value="TreeGrafter"/>
</dbReference>
<dbReference type="AlphaFoldDB" id="A0A927FE27"/>
<reference evidence="6" key="1">
    <citation type="submission" date="2020-09" db="EMBL/GenBank/DDBJ databases">
        <title>Pelagicoccus enzymogenes sp. nov. with an EPS production, isolated from marine sediment.</title>
        <authorList>
            <person name="Feng X."/>
        </authorList>
    </citation>
    <scope>NUCLEOTIDE SEQUENCE</scope>
    <source>
        <strain evidence="6">NFK12</strain>
    </source>
</reference>
<feature type="modified residue" description="N6-(pyridoxal phosphate)lysine" evidence="4">
    <location>
        <position position="186"/>
    </location>
</feature>
<proteinExistence type="inferred from homology"/>
<dbReference type="InterPro" id="IPR015424">
    <property type="entry name" value="PyrdxlP-dep_Trfase"/>
</dbReference>
<dbReference type="Gene3D" id="3.90.1150.10">
    <property type="entry name" value="Aspartate Aminotransferase, domain 1"/>
    <property type="match status" value="1"/>
</dbReference>
<dbReference type="PIRSF" id="PIRSF000390">
    <property type="entry name" value="PLP_StrS"/>
    <property type="match status" value="1"/>
</dbReference>
<dbReference type="PANTHER" id="PTHR30244:SF36">
    <property type="entry name" value="3-OXO-GLUCOSE-6-PHOSPHATE:GLUTAMATE AMINOTRANSFERASE"/>
    <property type="match status" value="1"/>
</dbReference>
<dbReference type="EMBL" id="JACYFG010000051">
    <property type="protein sequence ID" value="MBD5781985.1"/>
    <property type="molecule type" value="Genomic_DNA"/>
</dbReference>
<evidence type="ECO:0000313" key="6">
    <source>
        <dbReference type="EMBL" id="MBD5781985.1"/>
    </source>
</evidence>
<comment type="similarity">
    <text evidence="2 5">Belongs to the DegT/DnrJ/EryC1 family.</text>
</comment>
<dbReference type="Gene3D" id="3.40.640.10">
    <property type="entry name" value="Type I PLP-dependent aspartate aminotransferase-like (Major domain)"/>
    <property type="match status" value="1"/>
</dbReference>
<sequence length="365" mass="39758">MKVPFIDLQRAHEPLREELLAAFANTLDHGGFCLGPDVDAFEQGFAEVQEVAGCVGVGSGTEALHLIALAMGIGPGDEVIVPAFTFIASAWFAQYVGAKIVFADINPQTFTLDPEGLEELVTDKTKAIVVTHLFGQAANMEPILALAAKRGIKVVEDAAQAHLAQYNGRTVGDIGDAGAFSFYPTKNLGGLGEGGAVTSRNAELLEKIKVLRAHGSKERYLNHFVGYNNRMEGLQAASLNVKLPHLRGKTARRQRIARCYLGGIENPSISLPVPARYGESVYHMFTIRHAERDRLKAYLAEEGIGSDIVYPHPLHLQPCFNFLGYKEGDFPVAEELAKTCLSLPIVPELTDEEVNYVIEKLNAFQ</sequence>
<evidence type="ECO:0000256" key="5">
    <source>
        <dbReference type="RuleBase" id="RU004508"/>
    </source>
</evidence>
<keyword evidence="6" id="KW-0808">Transferase</keyword>
<dbReference type="Pfam" id="PF01041">
    <property type="entry name" value="DegT_DnrJ_EryC1"/>
    <property type="match status" value="1"/>
</dbReference>
<dbReference type="Proteomes" id="UP000622317">
    <property type="component" value="Unassembled WGS sequence"/>
</dbReference>
<keyword evidence="1 4" id="KW-0663">Pyridoxal phosphate</keyword>
<dbReference type="PANTHER" id="PTHR30244">
    <property type="entry name" value="TRANSAMINASE"/>
    <property type="match status" value="1"/>
</dbReference>
<dbReference type="GO" id="GO:0000271">
    <property type="term" value="P:polysaccharide biosynthetic process"/>
    <property type="evidence" value="ECO:0007669"/>
    <property type="project" value="TreeGrafter"/>
</dbReference>
<dbReference type="CDD" id="cd00616">
    <property type="entry name" value="AHBA_syn"/>
    <property type="match status" value="1"/>
</dbReference>
<name>A0A927FE27_9BACT</name>
<protein>
    <submittedName>
        <fullName evidence="6">DegT/DnrJ/EryC1/StrS family aminotransferase</fullName>
    </submittedName>
</protein>
<dbReference type="InterPro" id="IPR015421">
    <property type="entry name" value="PyrdxlP-dep_Trfase_major"/>
</dbReference>
<feature type="active site" description="Proton acceptor" evidence="3">
    <location>
        <position position="186"/>
    </location>
</feature>
<dbReference type="InterPro" id="IPR015422">
    <property type="entry name" value="PyrdxlP-dep_Trfase_small"/>
</dbReference>
<keyword evidence="7" id="KW-1185">Reference proteome</keyword>
<dbReference type="RefSeq" id="WP_191619058.1">
    <property type="nucleotide sequence ID" value="NZ_JACYFG010000051.1"/>
</dbReference>
<dbReference type="SUPFAM" id="SSF53383">
    <property type="entry name" value="PLP-dependent transferases"/>
    <property type="match status" value="1"/>
</dbReference>
<evidence type="ECO:0000256" key="3">
    <source>
        <dbReference type="PIRSR" id="PIRSR000390-1"/>
    </source>
</evidence>